<dbReference type="AlphaFoldDB" id="A0A6B8W394"/>
<feature type="compositionally biased region" description="Basic and acidic residues" evidence="1">
    <location>
        <begin position="90"/>
        <end position="103"/>
    </location>
</feature>
<evidence type="ECO:0008006" key="4">
    <source>
        <dbReference type="Google" id="ProtNLM"/>
    </source>
</evidence>
<feature type="compositionally biased region" description="Low complexity" evidence="1">
    <location>
        <begin position="45"/>
        <end position="58"/>
    </location>
</feature>
<reference evidence="2 3" key="1">
    <citation type="submission" date="2019-11" db="EMBL/GenBank/DDBJ databases">
        <title>Complete genome sequence of Corynebacterium kalinowskii 1959, a novel Corynebacterium species isolated from soil of a small paddock in Vilsendorf, Germany.</title>
        <authorList>
            <person name="Schaffert L."/>
            <person name="Ruwe M."/>
            <person name="Milse J."/>
            <person name="Hanuschka K."/>
            <person name="Ortseifen V."/>
            <person name="Droste J."/>
            <person name="Brandt D."/>
            <person name="Schlueter L."/>
            <person name="Kutter Y."/>
            <person name="Vinke S."/>
            <person name="Viehoefer P."/>
            <person name="Jacob L."/>
            <person name="Luebke N.-C."/>
            <person name="Schulte-Berndt E."/>
            <person name="Hain C."/>
            <person name="Linder M."/>
            <person name="Schmidt P."/>
            <person name="Wollenschlaeger L."/>
            <person name="Luttermann T."/>
            <person name="Thieme E."/>
            <person name="Hassa J."/>
            <person name="Haak M."/>
            <person name="Wittchen M."/>
            <person name="Mentz A."/>
            <person name="Persicke M."/>
            <person name="Busche T."/>
            <person name="Ruckert C."/>
        </authorList>
    </citation>
    <scope>NUCLEOTIDE SEQUENCE [LARGE SCALE GENOMIC DNA]</scope>
    <source>
        <strain evidence="2 3">2039</strain>
    </source>
</reference>
<keyword evidence="3" id="KW-1185">Reference proteome</keyword>
<organism evidence="2 3">
    <name type="scientific">Corynebacterium occultum</name>
    <dbReference type="NCBI Taxonomy" id="2675219"/>
    <lineage>
        <taxon>Bacteria</taxon>
        <taxon>Bacillati</taxon>
        <taxon>Actinomycetota</taxon>
        <taxon>Actinomycetes</taxon>
        <taxon>Mycobacteriales</taxon>
        <taxon>Corynebacteriaceae</taxon>
        <taxon>Corynebacterium</taxon>
    </lineage>
</organism>
<gene>
    <name evidence="2" type="ORF">COCCU_10325</name>
</gene>
<dbReference type="PROSITE" id="PS51257">
    <property type="entry name" value="PROKAR_LIPOPROTEIN"/>
    <property type="match status" value="1"/>
</dbReference>
<sequence precursor="true">MKTRKGTSPLLKNRTRFLPTLATILILGSGLSACSDSGGDDQTRTAATAEGESSAAGSNTPAPEEDQRTEGSAPETADATATSGEDEAGGENRENREPGESKGNDTPSTDDGGLSLGGPDEAAPTGTEIVDLSADPFFDITPGTSITIEVSGLNPERGYHVAICEAGQPAENSHPTCTGDADYQGHRAWLRNPGGSHEISPAGTATLTLAAAATGEGLDCTAEECVIKVFGDESEDYRNVADLPVTFAAP</sequence>
<evidence type="ECO:0000313" key="2">
    <source>
        <dbReference type="EMBL" id="QGU07984.1"/>
    </source>
</evidence>
<dbReference type="EMBL" id="CP046455">
    <property type="protein sequence ID" value="QGU07984.1"/>
    <property type="molecule type" value="Genomic_DNA"/>
</dbReference>
<feature type="region of interest" description="Disordered" evidence="1">
    <location>
        <begin position="31"/>
        <end position="126"/>
    </location>
</feature>
<dbReference type="SUPFAM" id="SSF49319">
    <property type="entry name" value="Actinoxanthin-like"/>
    <property type="match status" value="1"/>
</dbReference>
<protein>
    <recommendedName>
        <fullName evidence="4">Thiamine biosynthesis protein X</fullName>
    </recommendedName>
</protein>
<name>A0A6B8W394_9CORY</name>
<evidence type="ECO:0000256" key="1">
    <source>
        <dbReference type="SAM" id="MobiDB-lite"/>
    </source>
</evidence>
<dbReference type="Proteomes" id="UP000424462">
    <property type="component" value="Chromosome"/>
</dbReference>
<dbReference type="Gene3D" id="2.60.40.230">
    <property type="entry name" value="Neocarzinostatin-like"/>
    <property type="match status" value="1"/>
</dbReference>
<proteinExistence type="predicted"/>
<dbReference type="KEGG" id="cok:COCCU_10325"/>
<accession>A0A6B8W394</accession>
<dbReference type="InterPro" id="IPR027273">
    <property type="entry name" value="Neocarzinostatin-like"/>
</dbReference>
<evidence type="ECO:0000313" key="3">
    <source>
        <dbReference type="Proteomes" id="UP000424462"/>
    </source>
</evidence>